<dbReference type="SUPFAM" id="SSF50978">
    <property type="entry name" value="WD40 repeat-like"/>
    <property type="match status" value="1"/>
</dbReference>
<evidence type="ECO:0000256" key="4">
    <source>
        <dbReference type="ARBA" id="ARBA00022771"/>
    </source>
</evidence>
<dbReference type="GO" id="GO:0003700">
    <property type="term" value="F:DNA-binding transcription factor activity"/>
    <property type="evidence" value="ECO:0007669"/>
    <property type="project" value="InterPro"/>
</dbReference>
<comment type="similarity">
    <text evidence="2">Belongs to the nuclear hormone receptor family.</text>
</comment>
<feature type="compositionally biased region" description="Basic and acidic residues" evidence="11">
    <location>
        <begin position="553"/>
        <end position="563"/>
    </location>
</feature>
<dbReference type="InterPro" id="IPR000536">
    <property type="entry name" value="Nucl_hrmn_rcpt_lig-bd"/>
</dbReference>
<feature type="domain" description="Nuclear receptor" evidence="12">
    <location>
        <begin position="419"/>
        <end position="495"/>
    </location>
</feature>
<proteinExistence type="inferred from homology"/>
<evidence type="ECO:0000256" key="10">
    <source>
        <dbReference type="ARBA" id="ARBA00023242"/>
    </source>
</evidence>
<evidence type="ECO:0000256" key="1">
    <source>
        <dbReference type="ARBA" id="ARBA00004123"/>
    </source>
</evidence>
<protein>
    <recommendedName>
        <fullName evidence="16">Zinc finger, C4 type</fullName>
    </recommendedName>
</protein>
<dbReference type="Proteomes" id="UP000024635">
    <property type="component" value="Unassembled WGS sequence"/>
</dbReference>
<keyword evidence="6" id="KW-0805">Transcription regulation</keyword>
<dbReference type="FunFam" id="3.30.50.10:FF:000028">
    <property type="entry name" value="Nuclear receptor subfamily 2, group E, member 3"/>
    <property type="match status" value="1"/>
</dbReference>
<evidence type="ECO:0000256" key="11">
    <source>
        <dbReference type="SAM" id="MobiDB-lite"/>
    </source>
</evidence>
<evidence type="ECO:0000256" key="5">
    <source>
        <dbReference type="ARBA" id="ARBA00022833"/>
    </source>
</evidence>
<dbReference type="PROSITE" id="PS00031">
    <property type="entry name" value="NUCLEAR_REC_DBD_1"/>
    <property type="match status" value="1"/>
</dbReference>
<dbReference type="SMART" id="SM00430">
    <property type="entry name" value="HOLI"/>
    <property type="match status" value="1"/>
</dbReference>
<comment type="caution">
    <text evidence="14">The sequence shown here is derived from an EMBL/GenBank/DDBJ whole genome shotgun (WGS) entry which is preliminary data.</text>
</comment>
<dbReference type="Pfam" id="PF00105">
    <property type="entry name" value="zf-C4"/>
    <property type="match status" value="1"/>
</dbReference>
<keyword evidence="5" id="KW-0862">Zinc</keyword>
<dbReference type="InterPro" id="IPR013088">
    <property type="entry name" value="Znf_NHR/GATA"/>
</dbReference>
<dbReference type="STRING" id="53326.A0A016W3V4"/>
<dbReference type="EMBL" id="JARK01001337">
    <property type="protein sequence ID" value="EYC33972.1"/>
    <property type="molecule type" value="Genomic_DNA"/>
</dbReference>
<dbReference type="Gene3D" id="3.30.50.10">
    <property type="entry name" value="Erythroid Transcription Factor GATA-1, subunit A"/>
    <property type="match status" value="1"/>
</dbReference>
<evidence type="ECO:0000256" key="3">
    <source>
        <dbReference type="ARBA" id="ARBA00022723"/>
    </source>
</evidence>
<dbReference type="GO" id="GO:0043565">
    <property type="term" value="F:sequence-specific DNA binding"/>
    <property type="evidence" value="ECO:0007669"/>
    <property type="project" value="InterPro"/>
</dbReference>
<dbReference type="GO" id="GO:0008270">
    <property type="term" value="F:zinc ion binding"/>
    <property type="evidence" value="ECO:0007669"/>
    <property type="project" value="UniProtKB-KW"/>
</dbReference>
<dbReference type="Gene3D" id="1.10.565.10">
    <property type="entry name" value="Retinoid X Receptor"/>
    <property type="match status" value="1"/>
</dbReference>
<keyword evidence="8" id="KW-0804">Transcription</keyword>
<reference evidence="15" key="1">
    <citation type="journal article" date="2015" name="Nat. Genet.">
        <title>The genome and transcriptome of the zoonotic hookworm Ancylostoma ceylanicum identify infection-specific gene families.</title>
        <authorList>
            <person name="Schwarz E.M."/>
            <person name="Hu Y."/>
            <person name="Antoshechkin I."/>
            <person name="Miller M.M."/>
            <person name="Sternberg P.W."/>
            <person name="Aroian R.V."/>
        </authorList>
    </citation>
    <scope>NUCLEOTIDE SEQUENCE</scope>
    <source>
        <strain evidence="15">HY135</strain>
    </source>
</reference>
<dbReference type="InterPro" id="IPR001723">
    <property type="entry name" value="Nuclear_hrmn_rcpt"/>
</dbReference>
<dbReference type="GO" id="GO:0005634">
    <property type="term" value="C:nucleus"/>
    <property type="evidence" value="ECO:0007669"/>
    <property type="project" value="UniProtKB-SubCell"/>
</dbReference>
<dbReference type="InterPro" id="IPR015943">
    <property type="entry name" value="WD40/YVTN_repeat-like_dom_sf"/>
</dbReference>
<dbReference type="SUPFAM" id="SSF57716">
    <property type="entry name" value="Glucocorticoid receptor-like (DNA-binding domain)"/>
    <property type="match status" value="1"/>
</dbReference>
<evidence type="ECO:0000256" key="8">
    <source>
        <dbReference type="ARBA" id="ARBA00023163"/>
    </source>
</evidence>
<accession>A0A016W3V4</accession>
<keyword evidence="7" id="KW-0238">DNA-binding</keyword>
<dbReference type="GO" id="GO:0045944">
    <property type="term" value="P:positive regulation of transcription by RNA polymerase II"/>
    <property type="evidence" value="ECO:0007669"/>
    <property type="project" value="UniProtKB-ARBA"/>
</dbReference>
<evidence type="ECO:0000256" key="2">
    <source>
        <dbReference type="ARBA" id="ARBA00005993"/>
    </source>
</evidence>
<organism evidence="14 15">
    <name type="scientific">Ancylostoma ceylanicum</name>
    <dbReference type="NCBI Taxonomy" id="53326"/>
    <lineage>
        <taxon>Eukaryota</taxon>
        <taxon>Metazoa</taxon>
        <taxon>Ecdysozoa</taxon>
        <taxon>Nematoda</taxon>
        <taxon>Chromadorea</taxon>
        <taxon>Rhabditida</taxon>
        <taxon>Rhabditina</taxon>
        <taxon>Rhabditomorpha</taxon>
        <taxon>Strongyloidea</taxon>
        <taxon>Ancylostomatidae</taxon>
        <taxon>Ancylostomatinae</taxon>
        <taxon>Ancylostoma</taxon>
    </lineage>
</organism>
<dbReference type="Gene3D" id="2.130.10.10">
    <property type="entry name" value="YVTN repeat-like/Quinoprotein amine dehydrogenase"/>
    <property type="match status" value="1"/>
</dbReference>
<dbReference type="SMART" id="SM00399">
    <property type="entry name" value="ZnF_C4"/>
    <property type="match status" value="1"/>
</dbReference>
<dbReference type="OrthoDB" id="5771769at2759"/>
<keyword evidence="3" id="KW-0479">Metal-binding</keyword>
<comment type="subcellular location">
    <subcellularLocation>
        <location evidence="1">Nucleus</location>
    </subcellularLocation>
</comment>
<keyword evidence="10" id="KW-0539">Nucleus</keyword>
<dbReference type="AlphaFoldDB" id="A0A016W3V4"/>
<evidence type="ECO:0000259" key="13">
    <source>
        <dbReference type="PROSITE" id="PS51843"/>
    </source>
</evidence>
<keyword evidence="15" id="KW-1185">Reference proteome</keyword>
<dbReference type="CDD" id="cd06970">
    <property type="entry name" value="NR_DBD_PNR"/>
    <property type="match status" value="1"/>
</dbReference>
<dbReference type="InterPro" id="IPR035500">
    <property type="entry name" value="NHR-like_dom_sf"/>
</dbReference>
<keyword evidence="9" id="KW-0675">Receptor</keyword>
<evidence type="ECO:0000313" key="15">
    <source>
        <dbReference type="Proteomes" id="UP000024635"/>
    </source>
</evidence>
<dbReference type="SUPFAM" id="SSF48508">
    <property type="entry name" value="Nuclear receptor ligand-binding domain"/>
    <property type="match status" value="1"/>
</dbReference>
<feature type="region of interest" description="Disordered" evidence="11">
    <location>
        <begin position="534"/>
        <end position="563"/>
    </location>
</feature>
<dbReference type="PROSITE" id="PS51843">
    <property type="entry name" value="NR_LBD"/>
    <property type="match status" value="1"/>
</dbReference>
<keyword evidence="4" id="KW-0863">Zinc-finger</keyword>
<evidence type="ECO:0000313" key="14">
    <source>
        <dbReference type="EMBL" id="EYC33972.1"/>
    </source>
</evidence>
<dbReference type="PRINTS" id="PR00398">
    <property type="entry name" value="STRDHORMONER"/>
</dbReference>
<dbReference type="InterPro" id="IPR001628">
    <property type="entry name" value="Znf_hrmn_rcpt"/>
</dbReference>
<dbReference type="InterPro" id="IPR050274">
    <property type="entry name" value="Nuclear_hormone_rcpt_NR2"/>
</dbReference>
<evidence type="ECO:0000256" key="7">
    <source>
        <dbReference type="ARBA" id="ARBA00023125"/>
    </source>
</evidence>
<evidence type="ECO:0000256" key="6">
    <source>
        <dbReference type="ARBA" id="ARBA00023015"/>
    </source>
</evidence>
<sequence length="724" mass="78781">MPDQFSSIANNFSKQKWYDTNLEFADACTSLAWPVTRFVYAGDKAGRIHCIDCDGPCPVPVATTLVSSSRISSLTLNRPADLFASTSIDDGFVSIGTTDPENGAFGDSTAQLTCSKRPLCALFMDDERTKQSLVLVGSSSGIHIVDAQSGAIFRYLTGKGGATSLYSWLGCMVAAGESRGGVTLWDARVNESVAHFSTNSPNAKRSVFAVDGAARVLALAGDSGMVHLYDIAARKEIVKKKICPTDVKTMSFSPKMRLLLAADVQRLRMVNLGDISLTPFPPPTHHILSLQSVTGILRFTTTIIHASIQIMSDEDEPLNFSASHLSQTDDVKQEVSMEDRLMGLRSIFHGPVLFPNTLMNSGGMIPPHIAAAVALSMNHRMAQTRQLISSTPPFDPTTISVSSFPTLSRDSPPVASSPTLSCAVCGDVSSGKHYGILACNGCSGFFKRSVRRRLIYRCQAGTGSCIVDKAHRNQCQACRLKKCLSKGMNKDGVTAFSAVQNERQPRNTATIRPTVDMDPHNFLREYAGAVSAVLSQPELPPREESPLSATSEGRTDDEKKDVFPDSPAKILELSLLWTQAVPSFRSLSESEKSHLLNANWRLLFLLSLAEWSQSSFSDATDLEPTVKSALSAVRMLELDRTEFSCLKAVALFLNESSSNGLFDMHLEQSLTVLNQHTSRNHPASSRCGRLLLMLGQLRSIPPIYVDQILSPEGGHHKILSRYLS</sequence>
<feature type="domain" description="NR LBD" evidence="13">
    <location>
        <begin position="538"/>
        <end position="724"/>
    </location>
</feature>
<dbReference type="PRINTS" id="PR00047">
    <property type="entry name" value="STROIDFINGER"/>
</dbReference>
<evidence type="ECO:0008006" key="16">
    <source>
        <dbReference type="Google" id="ProtNLM"/>
    </source>
</evidence>
<dbReference type="PROSITE" id="PS51030">
    <property type="entry name" value="NUCLEAR_REC_DBD_2"/>
    <property type="match status" value="1"/>
</dbReference>
<gene>
    <name evidence="14" type="primary">Acey_s0001.g184</name>
    <name evidence="14" type="synonym">Acey-fax-1</name>
    <name evidence="14" type="ORF">Y032_0001g184</name>
</gene>
<evidence type="ECO:0000259" key="12">
    <source>
        <dbReference type="PROSITE" id="PS51030"/>
    </source>
</evidence>
<evidence type="ECO:0000256" key="9">
    <source>
        <dbReference type="ARBA" id="ARBA00023170"/>
    </source>
</evidence>
<dbReference type="PANTHER" id="PTHR24083">
    <property type="entry name" value="NUCLEAR HORMONE RECEPTOR"/>
    <property type="match status" value="1"/>
</dbReference>
<dbReference type="InterPro" id="IPR036322">
    <property type="entry name" value="WD40_repeat_dom_sf"/>
</dbReference>
<name>A0A016W3V4_9BILA</name>